<keyword evidence="2" id="KW-0560">Oxidoreductase</keyword>
<dbReference type="Pfam" id="PF13561">
    <property type="entry name" value="adh_short_C2"/>
    <property type="match status" value="1"/>
</dbReference>
<dbReference type="Gene3D" id="3.40.50.720">
    <property type="entry name" value="NAD(P)-binding Rossmann-like Domain"/>
    <property type="match status" value="1"/>
</dbReference>
<organism evidence="3 4">
    <name type="scientific">Streptomyces coryli</name>
    <dbReference type="NCBI Taxonomy" id="1128680"/>
    <lineage>
        <taxon>Bacteria</taxon>
        <taxon>Bacillati</taxon>
        <taxon>Actinomycetota</taxon>
        <taxon>Actinomycetes</taxon>
        <taxon>Kitasatosporales</taxon>
        <taxon>Streptomycetaceae</taxon>
        <taxon>Streptomyces</taxon>
    </lineage>
</organism>
<keyword evidence="4" id="KW-1185">Reference proteome</keyword>
<dbReference type="AlphaFoldDB" id="A0A6G4UAI1"/>
<dbReference type="InterPro" id="IPR002347">
    <property type="entry name" value="SDR_fam"/>
</dbReference>
<dbReference type="PRINTS" id="PR00081">
    <property type="entry name" value="GDHRDH"/>
</dbReference>
<dbReference type="RefSeq" id="WP_165243894.1">
    <property type="nucleotide sequence ID" value="NZ_JAAKZV010000267.1"/>
</dbReference>
<dbReference type="CDD" id="cd05233">
    <property type="entry name" value="SDR_c"/>
    <property type="match status" value="1"/>
</dbReference>
<name>A0A6G4UAI1_9ACTN</name>
<comment type="similarity">
    <text evidence="1">Belongs to the short-chain dehydrogenases/reductases (SDR) family.</text>
</comment>
<dbReference type="GO" id="GO:0016491">
    <property type="term" value="F:oxidoreductase activity"/>
    <property type="evidence" value="ECO:0007669"/>
    <property type="project" value="UniProtKB-KW"/>
</dbReference>
<gene>
    <name evidence="3" type="ORF">G5C51_35515</name>
</gene>
<evidence type="ECO:0000313" key="4">
    <source>
        <dbReference type="Proteomes" id="UP000481583"/>
    </source>
</evidence>
<sequence length="261" mass="26404">MMLQDKNAVIYGAGGSIGSAVARTFAREGARVFLAGRTEATLAAVAKEIEGAGGRADVAVVDALDERAVEAHADAVVAAGGSLDVSLNLVWRGDAQGTPLLDMSVADYTSAVTTGITANFITARAAGRRMVEQGSGVILALDSASGQKPSPMMGSTCPTDAAVDALIRQLAQELGPSGVRALGMWVAGVPETITQEKLGSVDPALASPEAVAGVLANLDGLRMLPKSPPLQEIAELAAFLASDRAGAVTGTWVNGTAMFAS</sequence>
<protein>
    <submittedName>
        <fullName evidence="3">SDR family oxidoreductase</fullName>
    </submittedName>
</protein>
<reference evidence="3 4" key="1">
    <citation type="submission" date="2020-02" db="EMBL/GenBank/DDBJ databases">
        <title>Whole-genome analyses of novel actinobacteria.</title>
        <authorList>
            <person name="Sahin N."/>
        </authorList>
    </citation>
    <scope>NUCLEOTIDE SEQUENCE [LARGE SCALE GENOMIC DNA]</scope>
    <source>
        <strain evidence="3 4">A7024</strain>
    </source>
</reference>
<dbReference type="PANTHER" id="PTHR43669">
    <property type="entry name" value="5-KETO-D-GLUCONATE 5-REDUCTASE"/>
    <property type="match status" value="1"/>
</dbReference>
<proteinExistence type="inferred from homology"/>
<evidence type="ECO:0000313" key="3">
    <source>
        <dbReference type="EMBL" id="NGN69184.1"/>
    </source>
</evidence>
<dbReference type="EMBL" id="JAAKZV010000267">
    <property type="protein sequence ID" value="NGN69184.1"/>
    <property type="molecule type" value="Genomic_DNA"/>
</dbReference>
<dbReference type="SUPFAM" id="SSF51735">
    <property type="entry name" value="NAD(P)-binding Rossmann-fold domains"/>
    <property type="match status" value="1"/>
</dbReference>
<comment type="caution">
    <text evidence="3">The sequence shown here is derived from an EMBL/GenBank/DDBJ whole genome shotgun (WGS) entry which is preliminary data.</text>
</comment>
<dbReference type="PANTHER" id="PTHR43669:SF8">
    <property type="entry name" value="SHORT-CHAIN TYPE DEHYDROGENASE_REDUCTASE-RELATED"/>
    <property type="match status" value="1"/>
</dbReference>
<evidence type="ECO:0000256" key="1">
    <source>
        <dbReference type="ARBA" id="ARBA00006484"/>
    </source>
</evidence>
<evidence type="ECO:0000256" key="2">
    <source>
        <dbReference type="ARBA" id="ARBA00023002"/>
    </source>
</evidence>
<dbReference type="Proteomes" id="UP000481583">
    <property type="component" value="Unassembled WGS sequence"/>
</dbReference>
<accession>A0A6G4UAI1</accession>
<dbReference type="InterPro" id="IPR036291">
    <property type="entry name" value="NAD(P)-bd_dom_sf"/>
</dbReference>